<dbReference type="SUPFAM" id="SSF51395">
    <property type="entry name" value="FMN-linked oxidoreductases"/>
    <property type="match status" value="1"/>
</dbReference>
<name>W6N3R3_CLOTY</name>
<comment type="subunit">
    <text evidence="8">Heterotetramer of 2 PreA and 2 PreT subunits.</text>
</comment>
<dbReference type="OrthoDB" id="9794954at2"/>
<dbReference type="Pfam" id="PF12838">
    <property type="entry name" value="Fer4_7"/>
    <property type="match status" value="1"/>
</dbReference>
<evidence type="ECO:0000313" key="12">
    <source>
        <dbReference type="Proteomes" id="UP000019482"/>
    </source>
</evidence>
<gene>
    <name evidence="11" type="ORF">CTDIVETGP_0670</name>
</gene>
<dbReference type="PANTHER" id="PTHR43073:SF2">
    <property type="entry name" value="DIHYDROPYRIMIDINE DEHYDROGENASE [NADP(+)]"/>
    <property type="match status" value="1"/>
</dbReference>
<proteinExistence type="inferred from homology"/>
<comment type="catalytic activity">
    <reaction evidence="6">
        <text>5,6-dihydrouracil + NAD(+) = uracil + NADH + H(+)</text>
        <dbReference type="Rhea" id="RHEA:20189"/>
        <dbReference type="ChEBI" id="CHEBI:15378"/>
        <dbReference type="ChEBI" id="CHEBI:15901"/>
        <dbReference type="ChEBI" id="CHEBI:17568"/>
        <dbReference type="ChEBI" id="CHEBI:57540"/>
        <dbReference type="ChEBI" id="CHEBI:57945"/>
        <dbReference type="EC" id="1.3.1.1"/>
    </reaction>
</comment>
<dbReference type="Gene3D" id="2.30.26.10">
    <property type="entry name" value="Dihydroorotate Dehydrogenase A, chain A, domain 2"/>
    <property type="match status" value="1"/>
</dbReference>
<sequence length="362" mass="38805">MAKTSVNICGIEFKNPVIAAAGPPTRDAEMIIKCAQGGVGGVVSKTISTKAAKIPKPCMATFGEKFLNTELWSELTPEHWIEHEYENSRKSGVPIIVGLGYKEDEIANLVPRVDKFADAYEISAHYVGRDIRAVTGPLEAAKAHTDKPVFMKISPGVADVGKFASMLESEGADGIVAINSVGPCLSIDVETGLPRMGSQLGYGWMTGSAIKPIALRHVYEICKAVSIPVFGVGGVSSGKDAIEMIMAGASAVQVCTEAIIHGHDAFGKIAREIDEWLDLHGYNSLDEIRGITIGKMKKRESELYKTVFPSVIQDKCIGCGNCKTSCMYDAISIADKKAFIDRSKCFGCGLCTTKCKFGAIKL</sequence>
<dbReference type="GO" id="GO:0004159">
    <property type="term" value="F:dihydropyrimidine dehydrogenase (NAD+) activity"/>
    <property type="evidence" value="ECO:0007669"/>
    <property type="project" value="UniProtKB-EC"/>
</dbReference>
<dbReference type="GO" id="GO:0005737">
    <property type="term" value="C:cytoplasm"/>
    <property type="evidence" value="ECO:0007669"/>
    <property type="project" value="InterPro"/>
</dbReference>
<dbReference type="SUPFAM" id="SSF54862">
    <property type="entry name" value="4Fe-4S ferredoxins"/>
    <property type="match status" value="1"/>
</dbReference>
<dbReference type="EMBL" id="CBXI010000008">
    <property type="protein sequence ID" value="CDL90600.1"/>
    <property type="molecule type" value="Genomic_DNA"/>
</dbReference>
<accession>W6N3R3</accession>
<organism evidence="11 12">
    <name type="scientific">Clostridium tyrobutyricum DIVETGP</name>
    <dbReference type="NCBI Taxonomy" id="1408889"/>
    <lineage>
        <taxon>Bacteria</taxon>
        <taxon>Bacillati</taxon>
        <taxon>Bacillota</taxon>
        <taxon>Clostridia</taxon>
        <taxon>Eubacteriales</taxon>
        <taxon>Clostridiaceae</taxon>
        <taxon>Clostridium</taxon>
    </lineage>
</organism>
<evidence type="ECO:0000259" key="10">
    <source>
        <dbReference type="PROSITE" id="PS51379"/>
    </source>
</evidence>
<evidence type="ECO:0000313" key="11">
    <source>
        <dbReference type="EMBL" id="CDL90600.1"/>
    </source>
</evidence>
<comment type="caution">
    <text evidence="11">The sequence shown here is derived from an EMBL/GenBank/DDBJ whole genome shotgun (WGS) entry which is preliminary data.</text>
</comment>
<feature type="domain" description="4Fe-4S ferredoxin-type" evidence="10">
    <location>
        <begin position="337"/>
        <end position="362"/>
    </location>
</feature>
<dbReference type="PROSITE" id="PS51379">
    <property type="entry name" value="4FE4S_FER_2"/>
    <property type="match status" value="2"/>
</dbReference>
<dbReference type="InterPro" id="IPR005720">
    <property type="entry name" value="Dihydroorotate_DH_cat"/>
</dbReference>
<dbReference type="Pfam" id="PF01180">
    <property type="entry name" value="DHO_dh"/>
    <property type="match status" value="1"/>
</dbReference>
<dbReference type="GO" id="GO:0050661">
    <property type="term" value="F:NADP binding"/>
    <property type="evidence" value="ECO:0007669"/>
    <property type="project" value="TreeGrafter"/>
</dbReference>
<dbReference type="Gene3D" id="3.20.20.70">
    <property type="entry name" value="Aldolase class I"/>
    <property type="match status" value="1"/>
</dbReference>
<evidence type="ECO:0000256" key="2">
    <source>
        <dbReference type="ARBA" id="ARBA00023002"/>
    </source>
</evidence>
<evidence type="ECO:0000256" key="9">
    <source>
        <dbReference type="ARBA" id="ARBA00049728"/>
    </source>
</evidence>
<protein>
    <recommendedName>
        <fullName evidence="9">dihydrouracil dehydrogenase (NAD(+))</fullName>
        <ecNumber evidence="9">1.3.1.1</ecNumber>
    </recommendedName>
    <alternativeName>
        <fullName evidence="4">Dihydrothymine dehydrogenase</fullName>
    </alternativeName>
    <alternativeName>
        <fullName evidence="3">Dihydrouracil dehydrogenase</fullName>
    </alternativeName>
</protein>
<reference evidence="11 12" key="1">
    <citation type="journal article" date="2015" name="Genome Announc.">
        <title>Draft Genome Sequence of Clostridium tyrobutyricum Strain DIVETGP, Isolated from Cow's Milk for Grana Padano Production.</title>
        <authorList>
            <person name="Soggiu A."/>
            <person name="Piras C."/>
            <person name="Gaiarsa S."/>
            <person name="Sassera D."/>
            <person name="Roncada P."/>
            <person name="Bendixen E."/>
            <person name="Brasca M."/>
            <person name="Bonizzi L."/>
        </authorList>
    </citation>
    <scope>NUCLEOTIDE SEQUENCE [LARGE SCALE GENOMIC DNA]</scope>
    <source>
        <strain evidence="11 12">DIVETGP</strain>
    </source>
</reference>
<dbReference type="PANTHER" id="PTHR43073">
    <property type="entry name" value="DIHYDROPYRIMIDINE DEHYDROGENASE [NADP(+)]"/>
    <property type="match status" value="1"/>
</dbReference>
<dbReference type="RefSeq" id="WP_017894791.1">
    <property type="nucleotide sequence ID" value="NZ_CBXI010000008.1"/>
</dbReference>
<dbReference type="GeneID" id="29419898"/>
<evidence type="ECO:0000256" key="4">
    <source>
        <dbReference type="ARBA" id="ARBA00032722"/>
    </source>
</evidence>
<dbReference type="InterPro" id="IPR017896">
    <property type="entry name" value="4Fe4S_Fe-S-bd"/>
</dbReference>
<keyword evidence="12" id="KW-1185">Reference proteome</keyword>
<comment type="similarity">
    <text evidence="1">Belongs to the dihydropyrimidine dehydrogenase family.</text>
</comment>
<dbReference type="InterPro" id="IPR013785">
    <property type="entry name" value="Aldolase_TIM"/>
</dbReference>
<dbReference type="EC" id="1.3.1.1" evidence="9"/>
<comment type="function">
    <text evidence="7">Involved in pyrimidine base degradation. Catalyzes physiologically the reduction of uracil to 5,6-dihydrouracil (DHU) by using NADH as a specific cosubstrate. It also catalyzes the reverse reaction and the reduction of thymine to 5,6-dihydrothymine (DHT).</text>
</comment>
<keyword evidence="2 11" id="KW-0560">Oxidoreductase</keyword>
<dbReference type="Proteomes" id="UP000019482">
    <property type="component" value="Unassembled WGS sequence"/>
</dbReference>
<evidence type="ECO:0000256" key="3">
    <source>
        <dbReference type="ARBA" id="ARBA00030119"/>
    </source>
</evidence>
<dbReference type="GO" id="GO:0006212">
    <property type="term" value="P:uracil catabolic process"/>
    <property type="evidence" value="ECO:0007669"/>
    <property type="project" value="TreeGrafter"/>
</dbReference>
<evidence type="ECO:0000256" key="7">
    <source>
        <dbReference type="ARBA" id="ARBA00049578"/>
    </source>
</evidence>
<evidence type="ECO:0000256" key="5">
    <source>
        <dbReference type="ARBA" id="ARBA00047685"/>
    </source>
</evidence>
<dbReference type="Gene3D" id="3.30.70.20">
    <property type="match status" value="1"/>
</dbReference>
<evidence type="ECO:0000256" key="6">
    <source>
        <dbReference type="ARBA" id="ARBA00048792"/>
    </source>
</evidence>
<evidence type="ECO:0000256" key="1">
    <source>
        <dbReference type="ARBA" id="ARBA00010804"/>
    </source>
</evidence>
<dbReference type="AlphaFoldDB" id="W6N3R3"/>
<dbReference type="GO" id="GO:0002058">
    <property type="term" value="F:uracil binding"/>
    <property type="evidence" value="ECO:0007669"/>
    <property type="project" value="TreeGrafter"/>
</dbReference>
<feature type="domain" description="4Fe-4S ferredoxin-type" evidence="10">
    <location>
        <begin position="307"/>
        <end position="336"/>
    </location>
</feature>
<evidence type="ECO:0000256" key="8">
    <source>
        <dbReference type="ARBA" id="ARBA00049714"/>
    </source>
</evidence>
<dbReference type="InterPro" id="IPR023359">
    <property type="entry name" value="Dihydro_DH_chainA_dom2"/>
</dbReference>
<comment type="catalytic activity">
    <reaction evidence="5">
        <text>5,6-dihydrothymine + NAD(+) = thymine + NADH + H(+)</text>
        <dbReference type="Rhea" id="RHEA:28791"/>
        <dbReference type="ChEBI" id="CHEBI:15378"/>
        <dbReference type="ChEBI" id="CHEBI:17821"/>
        <dbReference type="ChEBI" id="CHEBI:27468"/>
        <dbReference type="ChEBI" id="CHEBI:57540"/>
        <dbReference type="ChEBI" id="CHEBI:57945"/>
        <dbReference type="EC" id="1.3.1.1"/>
    </reaction>
</comment>
<dbReference type="GO" id="GO:0006210">
    <property type="term" value="P:thymine catabolic process"/>
    <property type="evidence" value="ECO:0007669"/>
    <property type="project" value="TreeGrafter"/>
</dbReference>